<name>A0ABM2YB46_MESAU</name>
<dbReference type="SMART" id="SM00248">
    <property type="entry name" value="ANK"/>
    <property type="match status" value="6"/>
</dbReference>
<dbReference type="PROSITE" id="PS50297">
    <property type="entry name" value="ANK_REP_REGION"/>
    <property type="match status" value="4"/>
</dbReference>
<dbReference type="InterPro" id="IPR002110">
    <property type="entry name" value="Ankyrin_rpt"/>
</dbReference>
<dbReference type="Pfam" id="PF00023">
    <property type="entry name" value="Ank"/>
    <property type="match status" value="1"/>
</dbReference>
<dbReference type="PANTHER" id="PTHR24147:SF73">
    <property type="entry name" value="POTE ANKYRIN DOMAIN FAMILY, MEMBER G LIKE"/>
    <property type="match status" value="1"/>
</dbReference>
<dbReference type="GeneID" id="121143475"/>
<evidence type="ECO:0000313" key="4">
    <source>
        <dbReference type="RefSeq" id="XP_040611261.1"/>
    </source>
</evidence>
<dbReference type="Proteomes" id="UP000886700">
    <property type="component" value="Unplaced"/>
</dbReference>
<dbReference type="PROSITE" id="PS50088">
    <property type="entry name" value="ANK_REPEAT"/>
    <property type="match status" value="5"/>
</dbReference>
<evidence type="ECO:0000313" key="3">
    <source>
        <dbReference type="Proteomes" id="UP000886700"/>
    </source>
</evidence>
<dbReference type="PANTHER" id="PTHR24147">
    <property type="entry name" value="ANKYRIN REPEAT DOMAIN 36-RELATED"/>
    <property type="match status" value="1"/>
</dbReference>
<keyword evidence="1" id="KW-0040">ANK repeat</keyword>
<gene>
    <name evidence="4" type="primary">LOC121143475</name>
</gene>
<feature type="repeat" description="ANK" evidence="1">
    <location>
        <begin position="93"/>
        <end position="125"/>
    </location>
</feature>
<dbReference type="InterPro" id="IPR036770">
    <property type="entry name" value="Ankyrin_rpt-contain_sf"/>
</dbReference>
<feature type="repeat" description="ANK" evidence="1">
    <location>
        <begin position="192"/>
        <end position="224"/>
    </location>
</feature>
<protein>
    <submittedName>
        <fullName evidence="4">Ankyrin repeat domain-containing protein 19 isoform X1</fullName>
    </submittedName>
</protein>
<dbReference type="RefSeq" id="XP_040611261.1">
    <property type="nucleotide sequence ID" value="XM_040755327.1"/>
</dbReference>
<dbReference type="InterPro" id="IPR050657">
    <property type="entry name" value="Ankyrin_repeat_domain"/>
</dbReference>
<evidence type="ECO:0000256" key="1">
    <source>
        <dbReference type="PROSITE-ProRule" id="PRU00023"/>
    </source>
</evidence>
<feature type="repeat" description="ANK" evidence="1">
    <location>
        <begin position="225"/>
        <end position="257"/>
    </location>
</feature>
<accession>A0ABM2YB46</accession>
<reference evidence="4" key="1">
    <citation type="submission" date="2025-08" db="UniProtKB">
        <authorList>
            <consortium name="RefSeq"/>
        </authorList>
    </citation>
    <scope>IDENTIFICATION</scope>
    <source>
        <tissue evidence="4">Liver</tissue>
    </source>
</reference>
<sequence>MGGKYSREEGRWPGCCQCYSRLCREQKESVEKMPLGFCDIKAHNLCFGTQNPAYLDVPYFPDNDLHMAVCAGDLSFVRQYTLGKYEVNHRDEENRNALHFACFYGHLEMVNYLWRRGCEINVCDNHNITPLMKAVQSWEEEIVCYLLERHANVHIKDNSGNTALHYAVYGGEPAMAARLLQYGANIEERTKDNLTPLLLALRENRLNMAQFLVKMEASVHAVDSHGRNSLMYAVRCDSSVMVNLLLQQGVDINFKDSFGWTALRYAIEGDREVRTVLLKYEHNLIQSLRENNSARQSSENNSSIRPTNEAGAGTSSPTANKNMIEMQDPLKSNEAGVKKTETCKPANEIPELAPASSAPVSFPRPFVCGHQLTLEDTEREVRPECQTVCQARLCSSAVAQI</sequence>
<organism evidence="3 4">
    <name type="scientific">Mesocricetus auratus</name>
    <name type="common">Golden hamster</name>
    <dbReference type="NCBI Taxonomy" id="10036"/>
    <lineage>
        <taxon>Eukaryota</taxon>
        <taxon>Metazoa</taxon>
        <taxon>Chordata</taxon>
        <taxon>Craniata</taxon>
        <taxon>Vertebrata</taxon>
        <taxon>Euteleostomi</taxon>
        <taxon>Mammalia</taxon>
        <taxon>Eutheria</taxon>
        <taxon>Euarchontoglires</taxon>
        <taxon>Glires</taxon>
        <taxon>Rodentia</taxon>
        <taxon>Myomorpha</taxon>
        <taxon>Muroidea</taxon>
        <taxon>Cricetidae</taxon>
        <taxon>Cricetinae</taxon>
        <taxon>Mesocricetus</taxon>
    </lineage>
</organism>
<proteinExistence type="predicted"/>
<feature type="repeat" description="ANK" evidence="1">
    <location>
        <begin position="159"/>
        <end position="191"/>
    </location>
</feature>
<feature type="region of interest" description="Disordered" evidence="2">
    <location>
        <begin position="291"/>
        <end position="321"/>
    </location>
</feature>
<dbReference type="Gene3D" id="1.25.40.20">
    <property type="entry name" value="Ankyrin repeat-containing domain"/>
    <property type="match status" value="2"/>
</dbReference>
<dbReference type="Pfam" id="PF13857">
    <property type="entry name" value="Ank_5"/>
    <property type="match status" value="1"/>
</dbReference>
<feature type="repeat" description="ANK" evidence="1">
    <location>
        <begin position="126"/>
        <end position="158"/>
    </location>
</feature>
<dbReference type="SUPFAM" id="SSF48403">
    <property type="entry name" value="Ankyrin repeat"/>
    <property type="match status" value="1"/>
</dbReference>
<dbReference type="PRINTS" id="PR01415">
    <property type="entry name" value="ANKYRIN"/>
</dbReference>
<feature type="compositionally biased region" description="Polar residues" evidence="2">
    <location>
        <begin position="291"/>
        <end position="306"/>
    </location>
</feature>
<keyword evidence="3" id="KW-1185">Reference proteome</keyword>
<dbReference type="Pfam" id="PF12796">
    <property type="entry name" value="Ank_2"/>
    <property type="match status" value="1"/>
</dbReference>
<evidence type="ECO:0000256" key="2">
    <source>
        <dbReference type="SAM" id="MobiDB-lite"/>
    </source>
</evidence>